<evidence type="ECO:0000256" key="1">
    <source>
        <dbReference type="ARBA" id="ARBA00004496"/>
    </source>
</evidence>
<evidence type="ECO:0000256" key="5">
    <source>
        <dbReference type="ARBA" id="ARBA00022741"/>
    </source>
</evidence>
<dbReference type="InterPro" id="IPR027417">
    <property type="entry name" value="P-loop_NTPase"/>
</dbReference>
<evidence type="ECO:0000259" key="18">
    <source>
        <dbReference type="PROSITE" id="PS50893"/>
    </source>
</evidence>
<evidence type="ECO:0000256" key="8">
    <source>
        <dbReference type="ARBA" id="ARBA00022771"/>
    </source>
</evidence>
<evidence type="ECO:0000313" key="19">
    <source>
        <dbReference type="EMBL" id="MEK7954492.1"/>
    </source>
</evidence>
<dbReference type="Gene3D" id="3.40.50.300">
    <property type="entry name" value="P-loop containing nucleotide triphosphate hydrolases"/>
    <property type="match status" value="3"/>
</dbReference>
<evidence type="ECO:0000256" key="6">
    <source>
        <dbReference type="ARBA" id="ARBA00022763"/>
    </source>
</evidence>
<evidence type="ECO:0000256" key="3">
    <source>
        <dbReference type="ARBA" id="ARBA00022723"/>
    </source>
</evidence>
<keyword evidence="13" id="KW-0234">DNA repair</keyword>
<sequence length="887" mass="96913">MPLEPRPHARKDIPPCVHVRGARVNNLKNVDVDIPRDAFVVFTGVSGSGKSSLAFGTLFAEAQRRYLESVSPYARRLIDQAGVPEVDSISGLPPAVALQQQRAATNTRSSVGSVTTISSLVRMLYSRVGEYPPDQPMLYAEDFSPNTVQGACPACHGLGRVYEATEKTMVPDDSLTIRERAIAAWPPAWHGQNLRDILVSLGYDIDTPWRKLSKKVRDWILFTDEQPTVPVYAGLTPEQTLVARKRGTEPSYQGTFTGARRYVLETFANTKSALMKKRVSRYLIGRDCPVCAGKRLKKEALSVKYCGLDVAEFGELSFERLVALLAPIARGDLSHIKDLSSDQTLDKQARVAATERRVAAGGSAHRGAPDVRRTSSVSEEKRLTAQRLCSELLERLRPLIDLGLGYLSLDRSTPTLSPGELQRLRLATQVFSQLFGVIYVLDEPSAGLHPADGEALFTVLRGLLSAGNSLFIVEHDLDIIRQAEWLVDVGPGAGSEGGRVIYSGPPDGLGKIKASITRRYLFDLQPPEALTPRTARDWLRLEGIARNNLRGLDIAIPVGCLTAVTGVSGSGKSSLVGQALPELIQEQLGGDPPESEDEELDPLLEIAQEKTSGRIVSGMEHIRRLVRVDQKPIGRTPRSNLATYCGLFDHVRRLFAATPAARRRRYGPGRFSFNVAEGRCPTCEGEGFVMVELLFLPSVYAPCSSCQGSRYNAETLEIEWREKNVAQVLAMTVGEACEFFAGEENVMRSLSVLREIGVGYLRLGQPATELSGGEAQRIKLATELQRAQRGNTFYILDEPTSGLHPADADRLMRQLQGLVDTGNTVIVVEHDMRSIAQTDWVIDLGPGAGENGGRIIASGTPVEVSNAKSSRTAPYLRALFNKIVAAK</sequence>
<evidence type="ECO:0000256" key="14">
    <source>
        <dbReference type="ARBA" id="ARBA00038000"/>
    </source>
</evidence>
<keyword evidence="3" id="KW-0479">Metal-binding</keyword>
<evidence type="ECO:0000256" key="13">
    <source>
        <dbReference type="ARBA" id="ARBA00023204"/>
    </source>
</evidence>
<dbReference type="PANTHER" id="PTHR43152">
    <property type="entry name" value="UVRABC SYSTEM PROTEIN A"/>
    <property type="match status" value="1"/>
</dbReference>
<proteinExistence type="inferred from homology"/>
<protein>
    <recommendedName>
        <fullName evidence="15">UvrABC system protein A</fullName>
    </recommendedName>
    <alternativeName>
        <fullName evidence="16">Excinuclease ABC subunit A</fullName>
    </alternativeName>
</protein>
<evidence type="ECO:0000256" key="11">
    <source>
        <dbReference type="ARBA" id="ARBA00022881"/>
    </source>
</evidence>
<dbReference type="InterPro" id="IPR017871">
    <property type="entry name" value="ABC_transporter-like_CS"/>
</dbReference>
<dbReference type="Gene3D" id="1.10.8.280">
    <property type="entry name" value="ABC transporter ATPase domain-like"/>
    <property type="match status" value="1"/>
</dbReference>
<evidence type="ECO:0000256" key="9">
    <source>
        <dbReference type="ARBA" id="ARBA00022833"/>
    </source>
</evidence>
<organism evidence="19 20">
    <name type="scientific">Luteolibacter soli</name>
    <dbReference type="NCBI Taxonomy" id="3135280"/>
    <lineage>
        <taxon>Bacteria</taxon>
        <taxon>Pseudomonadati</taxon>
        <taxon>Verrucomicrobiota</taxon>
        <taxon>Verrucomicrobiia</taxon>
        <taxon>Verrucomicrobiales</taxon>
        <taxon>Verrucomicrobiaceae</taxon>
        <taxon>Luteolibacter</taxon>
    </lineage>
</organism>
<feature type="region of interest" description="Disordered" evidence="17">
    <location>
        <begin position="358"/>
        <end position="378"/>
    </location>
</feature>
<evidence type="ECO:0000256" key="7">
    <source>
        <dbReference type="ARBA" id="ARBA00022769"/>
    </source>
</evidence>
<evidence type="ECO:0000313" key="20">
    <source>
        <dbReference type="Proteomes" id="UP001371305"/>
    </source>
</evidence>
<evidence type="ECO:0000256" key="16">
    <source>
        <dbReference type="ARBA" id="ARBA00042156"/>
    </source>
</evidence>
<keyword evidence="6" id="KW-0227">DNA damage</keyword>
<keyword evidence="12" id="KW-0238">DNA-binding</keyword>
<dbReference type="Pfam" id="PF17755">
    <property type="entry name" value="UvrA_DNA-bind"/>
    <property type="match status" value="1"/>
</dbReference>
<dbReference type="InterPro" id="IPR041552">
    <property type="entry name" value="UvrA_DNA-bd"/>
</dbReference>
<dbReference type="Gene3D" id="1.20.1580.10">
    <property type="entry name" value="ABC transporter ATPase like domain"/>
    <property type="match status" value="3"/>
</dbReference>
<dbReference type="InterPro" id="IPR003439">
    <property type="entry name" value="ABC_transporter-like_ATP-bd"/>
</dbReference>
<evidence type="ECO:0000256" key="4">
    <source>
        <dbReference type="ARBA" id="ARBA00022737"/>
    </source>
</evidence>
<keyword evidence="8" id="KW-0863">Zinc-finger</keyword>
<dbReference type="EMBL" id="JBBUKT010000025">
    <property type="protein sequence ID" value="MEK7954492.1"/>
    <property type="molecule type" value="Genomic_DNA"/>
</dbReference>
<evidence type="ECO:0000256" key="17">
    <source>
        <dbReference type="SAM" id="MobiDB-lite"/>
    </source>
</evidence>
<dbReference type="PANTHER" id="PTHR43152:SF1">
    <property type="entry name" value="UVRA PROTEIN"/>
    <property type="match status" value="1"/>
</dbReference>
<keyword evidence="4" id="KW-0677">Repeat</keyword>
<dbReference type="PROSITE" id="PS00211">
    <property type="entry name" value="ABC_TRANSPORTER_1"/>
    <property type="match status" value="2"/>
</dbReference>
<feature type="domain" description="ABC transporter" evidence="18">
    <location>
        <begin position="539"/>
        <end position="871"/>
    </location>
</feature>
<dbReference type="Proteomes" id="UP001371305">
    <property type="component" value="Unassembled WGS sequence"/>
</dbReference>
<feature type="compositionally biased region" description="Basic and acidic residues" evidence="17">
    <location>
        <begin position="367"/>
        <end position="378"/>
    </location>
</feature>
<comment type="similarity">
    <text evidence="14">Belongs to the ABC transporter superfamily. UvrA family.</text>
</comment>
<keyword evidence="10" id="KW-0067">ATP-binding</keyword>
<keyword evidence="7" id="KW-0228">DNA excision</keyword>
<accession>A0ABU9B373</accession>
<comment type="subcellular location">
    <subcellularLocation>
        <location evidence="1">Cytoplasm</location>
    </subcellularLocation>
</comment>
<dbReference type="RefSeq" id="WP_341408262.1">
    <property type="nucleotide sequence ID" value="NZ_JBBUKT010000025.1"/>
</dbReference>
<evidence type="ECO:0000256" key="15">
    <source>
        <dbReference type="ARBA" id="ARBA00039316"/>
    </source>
</evidence>
<keyword evidence="5" id="KW-0547">Nucleotide-binding</keyword>
<evidence type="ECO:0000256" key="2">
    <source>
        <dbReference type="ARBA" id="ARBA00022490"/>
    </source>
</evidence>
<comment type="caution">
    <text evidence="19">The sequence shown here is derived from an EMBL/GenBank/DDBJ whole genome shotgun (WGS) entry which is preliminary data.</text>
</comment>
<name>A0ABU9B373_9BACT</name>
<dbReference type="PROSITE" id="PS50893">
    <property type="entry name" value="ABC_TRANSPORTER_2"/>
    <property type="match status" value="1"/>
</dbReference>
<dbReference type="SUPFAM" id="SSF52540">
    <property type="entry name" value="P-loop containing nucleoside triphosphate hydrolases"/>
    <property type="match status" value="2"/>
</dbReference>
<reference evidence="19 20" key="1">
    <citation type="submission" date="2024-04" db="EMBL/GenBank/DDBJ databases">
        <title>Luteolibacter sp. isolated from soil.</title>
        <authorList>
            <person name="An J."/>
        </authorList>
    </citation>
    <scope>NUCLEOTIDE SEQUENCE [LARGE SCALE GENOMIC DNA]</scope>
    <source>
        <strain evidence="19 20">Y139</strain>
    </source>
</reference>
<evidence type="ECO:0000256" key="12">
    <source>
        <dbReference type="ARBA" id="ARBA00023125"/>
    </source>
</evidence>
<gene>
    <name evidence="19" type="ORF">WKV53_28530</name>
</gene>
<evidence type="ECO:0000256" key="10">
    <source>
        <dbReference type="ARBA" id="ARBA00022840"/>
    </source>
</evidence>
<keyword evidence="2" id="KW-0963">Cytoplasm</keyword>
<keyword evidence="11" id="KW-0267">Excision nuclease</keyword>
<keyword evidence="9" id="KW-0862">Zinc</keyword>
<keyword evidence="20" id="KW-1185">Reference proteome</keyword>